<sequence length="98" mass="11418">MYIGGIVVEDRGILTKIKKNIKNELACIVYVSFGTVVEDETFKNNLEKMLQVFKKYTKICKFEIKLKANELTKKYKEENIDFIQGFVEQQDILGNISF</sequence>
<reference evidence="2 3" key="1">
    <citation type="submission" date="2020-08" db="EMBL/GenBank/DDBJ databases">
        <authorList>
            <person name="Koutsovoulos G."/>
            <person name="Danchin GJ E."/>
        </authorList>
    </citation>
    <scope>NUCLEOTIDE SEQUENCE [LARGE SCALE GENOMIC DNA]</scope>
</reference>
<proteinExistence type="predicted"/>
<name>A0A6V7VKT8_MELEN</name>
<dbReference type="EMBL" id="CAJEWN010000255">
    <property type="protein sequence ID" value="CAD2175508.1"/>
    <property type="molecule type" value="Genomic_DNA"/>
</dbReference>
<comment type="caution">
    <text evidence="2">The sequence shown here is derived from an EMBL/GenBank/DDBJ whole genome shotgun (WGS) entry which is preliminary data.</text>
</comment>
<evidence type="ECO:0000313" key="3">
    <source>
        <dbReference type="Proteomes" id="UP000580250"/>
    </source>
</evidence>
<protein>
    <submittedName>
        <fullName evidence="2">Uncharacterized protein</fullName>
    </submittedName>
</protein>
<evidence type="ECO:0000313" key="2">
    <source>
        <dbReference type="EMBL" id="CAD2175509.1"/>
    </source>
</evidence>
<dbReference type="Proteomes" id="UP000580250">
    <property type="component" value="Unassembled WGS sequence"/>
</dbReference>
<organism evidence="2 3">
    <name type="scientific">Meloidogyne enterolobii</name>
    <name type="common">Root-knot nematode worm</name>
    <name type="synonym">Meloidogyne mayaguensis</name>
    <dbReference type="NCBI Taxonomy" id="390850"/>
    <lineage>
        <taxon>Eukaryota</taxon>
        <taxon>Metazoa</taxon>
        <taxon>Ecdysozoa</taxon>
        <taxon>Nematoda</taxon>
        <taxon>Chromadorea</taxon>
        <taxon>Rhabditida</taxon>
        <taxon>Tylenchina</taxon>
        <taxon>Tylenchomorpha</taxon>
        <taxon>Tylenchoidea</taxon>
        <taxon>Meloidogynidae</taxon>
        <taxon>Meloidogyninae</taxon>
        <taxon>Meloidogyne</taxon>
    </lineage>
</organism>
<accession>A0A6V7VKT8</accession>
<evidence type="ECO:0000313" key="1">
    <source>
        <dbReference type="EMBL" id="CAD2175508.1"/>
    </source>
</evidence>
<gene>
    <name evidence="1" type="ORF">MENT_LOCUS27236</name>
    <name evidence="2" type="ORF">MENT_LOCUS27237</name>
</gene>
<dbReference type="OrthoDB" id="5901777at2759"/>
<dbReference type="AlphaFoldDB" id="A0A6V7VKT8"/>
<dbReference type="EMBL" id="CAJEWN010000255">
    <property type="protein sequence ID" value="CAD2175509.1"/>
    <property type="molecule type" value="Genomic_DNA"/>
</dbReference>